<evidence type="ECO:0000256" key="9">
    <source>
        <dbReference type="ARBA" id="ARBA00023160"/>
    </source>
</evidence>
<keyword evidence="7 12" id="KW-0560">Oxidoreductase</keyword>
<dbReference type="GO" id="GO:0004316">
    <property type="term" value="F:3-oxoacyl-[acyl-carrier-protein] reductase (NADPH) activity"/>
    <property type="evidence" value="ECO:0007669"/>
    <property type="project" value="UniProtKB-UniRule"/>
</dbReference>
<evidence type="ECO:0000256" key="11">
    <source>
        <dbReference type="PIRSR" id="PIRSR611284-2"/>
    </source>
</evidence>
<gene>
    <name evidence="14" type="primary">fabG</name>
    <name evidence="14" type="ORF">A6R73_08720</name>
</gene>
<protein>
    <recommendedName>
        <fullName evidence="12">3-oxoacyl-[acyl-carrier-protein] reductase</fullName>
        <ecNumber evidence="12">1.1.1.100</ecNumber>
    </recommendedName>
</protein>
<dbReference type="AlphaFoldDB" id="A0A199PA04"/>
<dbReference type="PANTHER" id="PTHR42879">
    <property type="entry name" value="3-OXOACYL-(ACYL-CARRIER-PROTEIN) REDUCTASE"/>
    <property type="match status" value="1"/>
</dbReference>
<keyword evidence="9 12" id="KW-0275">Fatty acid biosynthesis</keyword>
<evidence type="ECO:0000256" key="2">
    <source>
        <dbReference type="ARBA" id="ARBA00005194"/>
    </source>
</evidence>
<name>A0A199PA04_9XANT</name>
<comment type="function">
    <text evidence="1 12">Catalyzes the NADPH-dependent reduction of beta-ketoacyl-ACP substrates to beta-hydroxyacyl-ACP products, the first reductive step in the elongation cycle of fatty acid biosynthesis.</text>
</comment>
<feature type="binding site" evidence="11">
    <location>
        <begin position="14"/>
        <end position="17"/>
    </location>
    <ligand>
        <name>NADP(+)</name>
        <dbReference type="ChEBI" id="CHEBI:58349"/>
    </ligand>
</feature>
<sequence length="247" mass="25033">MSKPLQGDVALVTGASRGIGAAIADTLAAQGATVIGTATSASGAQAIGARLAAHGGHGRALDVTDPAAVEALIEAIGKEFGAVSILVNNAGITRDNLLMRMKEEDWQAIIDTNLTSVFRTSKAVLRGMMKARKGRIVNIASVVGVTGNPGQANYAAAKAGIIAFSKSMAKEIGSRGITVNVVAPGFIDTDMTKALPEAQRTALLAQIALGQLGQPADIANAVAFLVGPGAGYITGETLHVNGGMYMP</sequence>
<dbReference type="Pfam" id="PF13561">
    <property type="entry name" value="adh_short_C2"/>
    <property type="match status" value="1"/>
</dbReference>
<feature type="active site" description="Proton acceptor" evidence="10">
    <location>
        <position position="154"/>
    </location>
</feature>
<evidence type="ECO:0000256" key="6">
    <source>
        <dbReference type="ARBA" id="ARBA00022857"/>
    </source>
</evidence>
<evidence type="ECO:0000256" key="7">
    <source>
        <dbReference type="ARBA" id="ARBA00023002"/>
    </source>
</evidence>
<comment type="catalytic activity">
    <reaction evidence="12">
        <text>a (3R)-hydroxyacyl-[ACP] + NADP(+) = a 3-oxoacyl-[ACP] + NADPH + H(+)</text>
        <dbReference type="Rhea" id="RHEA:17397"/>
        <dbReference type="Rhea" id="RHEA-COMP:9916"/>
        <dbReference type="Rhea" id="RHEA-COMP:9945"/>
        <dbReference type="ChEBI" id="CHEBI:15378"/>
        <dbReference type="ChEBI" id="CHEBI:57783"/>
        <dbReference type="ChEBI" id="CHEBI:58349"/>
        <dbReference type="ChEBI" id="CHEBI:78776"/>
        <dbReference type="ChEBI" id="CHEBI:78827"/>
        <dbReference type="EC" id="1.1.1.100"/>
    </reaction>
</comment>
<dbReference type="RefSeq" id="WP_064537991.1">
    <property type="nucleotide sequence ID" value="NZ_LWSU01000010.1"/>
</dbReference>
<dbReference type="SUPFAM" id="SSF51735">
    <property type="entry name" value="NAD(P)-binding Rossmann-fold domains"/>
    <property type="match status" value="1"/>
</dbReference>
<accession>A0A199PA04</accession>
<dbReference type="UniPathway" id="UPA00094"/>
<dbReference type="CDD" id="cd05333">
    <property type="entry name" value="BKR_SDR_c"/>
    <property type="match status" value="1"/>
</dbReference>
<keyword evidence="5 12" id="KW-0276">Fatty acid metabolism</keyword>
<keyword evidence="6 11" id="KW-0521">NADP</keyword>
<comment type="caution">
    <text evidence="14">The sequence shown here is derived from an EMBL/GenBank/DDBJ whole genome shotgun (WGS) entry which is preliminary data.</text>
</comment>
<feature type="binding site" evidence="11">
    <location>
        <position position="187"/>
    </location>
    <ligand>
        <name>NADP(+)</name>
        <dbReference type="ChEBI" id="CHEBI:58349"/>
    </ligand>
</feature>
<dbReference type="FunFam" id="3.40.50.720:FF:000037">
    <property type="entry name" value="3-oxoacyl-[acyl-carrier-protein] reductase FabG"/>
    <property type="match status" value="1"/>
</dbReference>
<evidence type="ECO:0000256" key="4">
    <source>
        <dbReference type="ARBA" id="ARBA00022516"/>
    </source>
</evidence>
<dbReference type="GO" id="GO:0051287">
    <property type="term" value="F:NAD binding"/>
    <property type="evidence" value="ECO:0007669"/>
    <property type="project" value="UniProtKB-UniRule"/>
</dbReference>
<reference evidence="14 15" key="1">
    <citation type="submission" date="2016-04" db="EMBL/GenBank/DDBJ databases">
        <title>Xanthomonas translucens phylogeny.</title>
        <authorList>
            <person name="Langlois P."/>
        </authorList>
    </citation>
    <scope>NUCLEOTIDE SEQUENCE [LARGE SCALE GENOMIC DNA]</scope>
    <source>
        <strain evidence="14 15">B99</strain>
    </source>
</reference>
<comment type="pathway">
    <text evidence="2 12">Lipid metabolism; fatty acid biosynthesis.</text>
</comment>
<keyword evidence="8 12" id="KW-0443">Lipid metabolism</keyword>
<dbReference type="PANTHER" id="PTHR42879:SF2">
    <property type="entry name" value="3-OXOACYL-[ACYL-CARRIER-PROTEIN] REDUCTASE FABG"/>
    <property type="match status" value="1"/>
</dbReference>
<keyword evidence="4 12" id="KW-0444">Lipid biosynthesis</keyword>
<dbReference type="SMART" id="SM00822">
    <property type="entry name" value="PKS_KR"/>
    <property type="match status" value="1"/>
</dbReference>
<organism evidence="14 15">
    <name type="scientific">Xanthomonas graminis pv. poae</name>
    <dbReference type="NCBI Taxonomy" id="227946"/>
    <lineage>
        <taxon>Bacteria</taxon>
        <taxon>Pseudomonadati</taxon>
        <taxon>Pseudomonadota</taxon>
        <taxon>Gammaproteobacteria</taxon>
        <taxon>Lysobacterales</taxon>
        <taxon>Lysobacteraceae</taxon>
        <taxon>Xanthomonas</taxon>
        <taxon>Xanthomonas translucens group</taxon>
        <taxon>Xanthomonas graminis</taxon>
    </lineage>
</organism>
<evidence type="ECO:0000313" key="15">
    <source>
        <dbReference type="Proteomes" id="UP000093858"/>
    </source>
</evidence>
<dbReference type="PROSITE" id="PS00061">
    <property type="entry name" value="ADH_SHORT"/>
    <property type="match status" value="1"/>
</dbReference>
<evidence type="ECO:0000256" key="1">
    <source>
        <dbReference type="ARBA" id="ARBA00002607"/>
    </source>
</evidence>
<dbReference type="InterPro" id="IPR036291">
    <property type="entry name" value="NAD(P)-bd_dom_sf"/>
</dbReference>
<dbReference type="NCBIfam" id="NF004197">
    <property type="entry name" value="PRK05653.1-1"/>
    <property type="match status" value="1"/>
</dbReference>
<evidence type="ECO:0000256" key="5">
    <source>
        <dbReference type="ARBA" id="ARBA00022832"/>
    </source>
</evidence>
<dbReference type="InterPro" id="IPR011284">
    <property type="entry name" value="3oxo_ACP_reduc"/>
</dbReference>
<evidence type="ECO:0000313" key="14">
    <source>
        <dbReference type="EMBL" id="OAX57841.1"/>
    </source>
</evidence>
<comment type="subunit">
    <text evidence="12">Homotetramer.</text>
</comment>
<evidence type="ECO:0000259" key="13">
    <source>
        <dbReference type="SMART" id="SM00822"/>
    </source>
</evidence>
<evidence type="ECO:0000256" key="10">
    <source>
        <dbReference type="PIRSR" id="PIRSR611284-1"/>
    </source>
</evidence>
<dbReference type="PRINTS" id="PR00080">
    <property type="entry name" value="SDRFAMILY"/>
</dbReference>
<proteinExistence type="inferred from homology"/>
<comment type="similarity">
    <text evidence="3 12">Belongs to the short-chain dehydrogenases/reductases (SDR) family.</text>
</comment>
<feature type="binding site" evidence="11">
    <location>
        <position position="89"/>
    </location>
    <ligand>
        <name>NADP(+)</name>
        <dbReference type="ChEBI" id="CHEBI:58349"/>
    </ligand>
</feature>
<feature type="binding site" evidence="11">
    <location>
        <position position="39"/>
    </location>
    <ligand>
        <name>NADP(+)</name>
        <dbReference type="ChEBI" id="CHEBI:58349"/>
    </ligand>
</feature>
<dbReference type="EMBL" id="LWSU01000010">
    <property type="protein sequence ID" value="OAX57841.1"/>
    <property type="molecule type" value="Genomic_DNA"/>
</dbReference>
<evidence type="ECO:0000256" key="12">
    <source>
        <dbReference type="RuleBase" id="RU366074"/>
    </source>
</evidence>
<evidence type="ECO:0000256" key="8">
    <source>
        <dbReference type="ARBA" id="ARBA00023098"/>
    </source>
</evidence>
<dbReference type="NCBIfam" id="TIGR01830">
    <property type="entry name" value="3oxo_ACP_reduc"/>
    <property type="match status" value="1"/>
</dbReference>
<dbReference type="EC" id="1.1.1.100" evidence="12"/>
<evidence type="ECO:0000256" key="3">
    <source>
        <dbReference type="ARBA" id="ARBA00006484"/>
    </source>
</evidence>
<dbReference type="InterPro" id="IPR050259">
    <property type="entry name" value="SDR"/>
</dbReference>
<dbReference type="PRINTS" id="PR00081">
    <property type="entry name" value="GDHRDH"/>
</dbReference>
<dbReference type="Proteomes" id="UP000093858">
    <property type="component" value="Unassembled WGS sequence"/>
</dbReference>
<dbReference type="NCBIfam" id="NF009466">
    <property type="entry name" value="PRK12826.1-2"/>
    <property type="match status" value="1"/>
</dbReference>
<dbReference type="NCBIfam" id="NF005559">
    <property type="entry name" value="PRK07231.1"/>
    <property type="match status" value="1"/>
</dbReference>
<dbReference type="InterPro" id="IPR002347">
    <property type="entry name" value="SDR_fam"/>
</dbReference>
<dbReference type="GO" id="GO:0030497">
    <property type="term" value="P:fatty acid elongation"/>
    <property type="evidence" value="ECO:0007669"/>
    <property type="project" value="UniProtKB-ARBA"/>
</dbReference>
<feature type="domain" description="Ketoreductase" evidence="13">
    <location>
        <begin position="8"/>
        <end position="190"/>
    </location>
</feature>
<dbReference type="Gene3D" id="3.40.50.720">
    <property type="entry name" value="NAD(P)-binding Rossmann-like Domain"/>
    <property type="match status" value="1"/>
</dbReference>
<dbReference type="InterPro" id="IPR020904">
    <property type="entry name" value="Sc_DH/Rdtase_CS"/>
</dbReference>
<dbReference type="InterPro" id="IPR057326">
    <property type="entry name" value="KR_dom"/>
</dbReference>
<feature type="binding site" evidence="11">
    <location>
        <begin position="154"/>
        <end position="158"/>
    </location>
    <ligand>
        <name>NADP(+)</name>
        <dbReference type="ChEBI" id="CHEBI:58349"/>
    </ligand>
</feature>